<feature type="binding site" evidence="14">
    <location>
        <position position="62"/>
    </location>
    <ligand>
        <name>[2Fe-2S] cluster</name>
        <dbReference type="ChEBI" id="CHEBI:190135"/>
        <label>1</label>
    </ligand>
</feature>
<dbReference type="InterPro" id="IPR001041">
    <property type="entry name" value="2Fe-2S_ferredoxin-type"/>
</dbReference>
<dbReference type="Proteomes" id="UP000749559">
    <property type="component" value="Unassembled WGS sequence"/>
</dbReference>
<comment type="cofactor">
    <cofactor evidence="11">
        <name>[2Fe-2S] cluster</name>
        <dbReference type="ChEBI" id="CHEBI:190135"/>
    </cofactor>
</comment>
<dbReference type="SUPFAM" id="SSF47741">
    <property type="entry name" value="CO dehydrogenase ISP C-domain like"/>
    <property type="match status" value="1"/>
</dbReference>
<comment type="similarity">
    <text evidence="2">Belongs to the xanthine dehydrogenase family.</text>
</comment>
<evidence type="ECO:0000256" key="14">
    <source>
        <dbReference type="PIRSR" id="PIRSR000127-3"/>
    </source>
</evidence>
<dbReference type="SMART" id="SM01092">
    <property type="entry name" value="CO_deh_flav_C"/>
    <property type="match status" value="1"/>
</dbReference>
<dbReference type="Pfam" id="PF00941">
    <property type="entry name" value="FAD_binding_5"/>
    <property type="match status" value="1"/>
</dbReference>
<accession>A0A8S4NSH6</accession>
<evidence type="ECO:0000256" key="10">
    <source>
        <dbReference type="ARBA" id="ARBA00023014"/>
    </source>
</evidence>
<dbReference type="InterPro" id="IPR036318">
    <property type="entry name" value="FAD-bd_PCMH-like_sf"/>
</dbReference>
<comment type="cofactor">
    <cofactor evidence="14">
        <name>Mo-molybdopterin</name>
        <dbReference type="ChEBI" id="CHEBI:71302"/>
    </cofactor>
    <text evidence="14">Binds 1 Mo-molybdopterin (Mo-MPT) cofactor per subunit.</text>
</comment>
<dbReference type="Gene3D" id="3.10.20.30">
    <property type="match status" value="1"/>
</dbReference>
<feature type="binding site" evidence="13">
    <location>
        <position position="371"/>
    </location>
    <ligand>
        <name>FAD</name>
        <dbReference type="ChEBI" id="CHEBI:57692"/>
    </ligand>
</feature>
<feature type="binding site" evidence="14">
    <location>
        <position position="771"/>
    </location>
    <ligand>
        <name>Mo-molybdopterin</name>
        <dbReference type="ChEBI" id="CHEBI:71302"/>
    </ligand>
    <ligandPart>
        <name>Mo</name>
        <dbReference type="ChEBI" id="CHEBI:28685"/>
    </ligandPart>
</feature>
<evidence type="ECO:0000256" key="11">
    <source>
        <dbReference type="ARBA" id="ARBA00034078"/>
    </source>
</evidence>
<feature type="binding site" evidence="14">
    <location>
        <position position="65"/>
    </location>
    <ligand>
        <name>[2Fe-2S] cluster</name>
        <dbReference type="ChEBI" id="CHEBI:190135"/>
        <label>1</label>
    </ligand>
</feature>
<proteinExistence type="inferred from homology"/>
<dbReference type="Pfam" id="PF01315">
    <property type="entry name" value="Ald_Xan_dh_C"/>
    <property type="match status" value="1"/>
</dbReference>
<feature type="binding site" evidence="13">
    <location>
        <begin position="267"/>
        <end position="274"/>
    </location>
    <ligand>
        <name>FAD</name>
        <dbReference type="ChEBI" id="CHEBI:57692"/>
    </ligand>
</feature>
<dbReference type="SUPFAM" id="SSF55447">
    <property type="entry name" value="CO dehydrogenase flavoprotein C-terminal domain-like"/>
    <property type="match status" value="1"/>
</dbReference>
<dbReference type="PROSITE" id="PS00197">
    <property type="entry name" value="2FE2S_FER_1"/>
    <property type="match status" value="1"/>
</dbReference>
<evidence type="ECO:0000256" key="12">
    <source>
        <dbReference type="PIRSR" id="PIRSR000127-1"/>
    </source>
</evidence>
<feature type="binding site" evidence="14">
    <location>
        <position position="1083"/>
    </location>
    <ligand>
        <name>Mo-molybdopterin</name>
        <dbReference type="ChEBI" id="CHEBI:71302"/>
    </ligand>
    <ligandPart>
        <name>Mo</name>
        <dbReference type="ChEBI" id="CHEBI:28685"/>
    </ligandPart>
</feature>
<protein>
    <recommendedName>
        <fullName evidence="19">Xanthine dehydrogenase</fullName>
    </recommendedName>
</protein>
<feature type="binding site" evidence="14">
    <location>
        <position position="126"/>
    </location>
    <ligand>
        <name>[2Fe-2S] cluster</name>
        <dbReference type="ChEBI" id="CHEBI:190135"/>
        <label>2</label>
    </ligand>
</feature>
<dbReference type="InterPro" id="IPR016166">
    <property type="entry name" value="FAD-bd_PCMH"/>
</dbReference>
<sequence>SVGQLNLEHMMDQFKGSSPFVVFINGQKVEDDAIEPETTVLDYLRTKLHLVGSKKVCGEGGCGACTVMLSQFQHQTNTVNHYSVNACITPICYLHGMAVTTVEGIGHSEKLHPVQERLAKAHGSQCGFCSPGMVMSMYSLLHNTSAPGIKDIEDAVDGNLCRCTGYRPILEGFKSFAKTCDGCPSNQCKENSSGGDCSKKQVISEPLFDLAGMEKFEKIETLEFPKELKDPEFQKSVKFSGSRLIWYRPTHLTELLELKTQYPDIALVSGISRIGPNAKKPVLPHSKLVSTSHVAEMQGFEVLETGVKVGASMSVTALTEILKQLIEKQEDRSQIKSYQAIVDQLKCYAGPQVRNMSSIGGSILSCQSTSDLSTMLMAAQCSLNIQSKDNKRQVIFDGEFYKDSGTTLEPTEVLTSIVIPHTKQNEYYAAYKEGERNANNLAIVNAAFRVKLQENDPTIDELVAVFGGLAPTAKCVNLEKFIGHTWEDKLVGDVYDFLASTLLPAENRDTDDSRFKIKLAQGFFYKFYLSVVLALKKKGVDGIDIPSSMEPFSTTLDPGSFQSIQLYESVPSGQPVDDPLGRPVVHKSAILQTTGEATYLDDIPPFKNELHMAMLLSTRAHAKVMKVDTADALKLPGVRAYIDHTDVTGSNQFAEDEVVFAEEDVQYQGKVIGAIIAENKVVAQRAVRTLQVQYEDLVPCLTIQDAIKLERFAKPTRQIINGDVDSVMANCDVILDDEMVVGGQKHFYFEPVSARCIPGDGGDMEVMCSSQNLSGIQSAVSTGLGVAAHRVVAKAQRIGGGFGAKNAQPKYVAVPCAVAANKLKCPVRCVLDRSEDMQVIGGRHQLLVKYKVGCSKDGVLQALDVTVYYNCGANANYTGSVLEKTLFEVGNCYKVPNVWVTGRCCLTNITPSNTMRGLGVPSVILVAEKWMMQLAAKLNISGEELRQRNFYREGDHTHYNQLLEGVTLERCWNECMDSSQYVQRKKNVEQFNKENNLKKRGIALMPLKQGVGFNKLVAYQGAALVHIYTDGSVRLTHGGVEMGQGLHTKMIQVAARTLGIPVDLVYIRETSTDLVPNTIPTGGSMNSDLYGTATLNACITLKERLQPYIDAAPNSSWKEWVRAAYMDRVSLSTTGFNKIPISGFDWKTLSGEVYTYYAYGAACTEIELDCLTGAHQILRTDIMYDVGTSLNPAIDVGQIEGAFVQGIGLVTSEKVSYDQNGRPMSTGTFTYKVPTSKDIPKSFNVTLLKDSPNRLQRAVYSSKAVGEPPLSLSASVFLAIHHAVMATRKDVTQENQIRFDSPATKENIRLACGNMY</sequence>
<evidence type="ECO:0000256" key="1">
    <source>
        <dbReference type="ARBA" id="ARBA00001974"/>
    </source>
</evidence>
<dbReference type="SMART" id="SM01008">
    <property type="entry name" value="Ald_Xan_dh_C"/>
    <property type="match status" value="1"/>
</dbReference>
<feature type="binding site" evidence="14">
    <location>
        <position position="163"/>
    </location>
    <ligand>
        <name>[2Fe-2S] cluster</name>
        <dbReference type="ChEBI" id="CHEBI:190135"/>
        <label>2</label>
    </ligand>
</feature>
<evidence type="ECO:0000256" key="3">
    <source>
        <dbReference type="ARBA" id="ARBA00022505"/>
    </source>
</evidence>
<keyword evidence="3 14" id="KW-0500">Molybdenum</keyword>
<reference evidence="17" key="1">
    <citation type="submission" date="2022-03" db="EMBL/GenBank/DDBJ databases">
        <authorList>
            <person name="Martin C."/>
        </authorList>
    </citation>
    <scope>NUCLEOTIDE SEQUENCE</scope>
</reference>
<dbReference type="Gene3D" id="1.10.150.120">
    <property type="entry name" value="[2Fe-2S]-binding domain"/>
    <property type="match status" value="1"/>
</dbReference>
<dbReference type="FunFam" id="3.30.365.10:FF:000004">
    <property type="entry name" value="Xanthine dehydrogenase oxidase"/>
    <property type="match status" value="1"/>
</dbReference>
<dbReference type="Gene3D" id="3.90.1170.50">
    <property type="entry name" value="Aldehyde oxidase/xanthine dehydrogenase, a/b hammerhead"/>
    <property type="match status" value="1"/>
</dbReference>
<dbReference type="InterPro" id="IPR036856">
    <property type="entry name" value="Ald_Oxase/Xan_DH_a/b_sf"/>
</dbReference>
<dbReference type="Pfam" id="PF02738">
    <property type="entry name" value="MoCoBD_1"/>
    <property type="match status" value="1"/>
</dbReference>
<dbReference type="GO" id="GO:0016491">
    <property type="term" value="F:oxidoreductase activity"/>
    <property type="evidence" value="ECO:0007669"/>
    <property type="project" value="UniProtKB-KW"/>
</dbReference>
<evidence type="ECO:0000259" key="16">
    <source>
        <dbReference type="PROSITE" id="PS51387"/>
    </source>
</evidence>
<dbReference type="InterPro" id="IPR006058">
    <property type="entry name" value="2Fe2S_fd_BS"/>
</dbReference>
<dbReference type="GO" id="GO:0051537">
    <property type="term" value="F:2 iron, 2 sulfur cluster binding"/>
    <property type="evidence" value="ECO:0007669"/>
    <property type="project" value="UniProtKB-KW"/>
</dbReference>
<feature type="binding site" evidence="14">
    <location>
        <position position="916"/>
    </location>
    <ligand>
        <name>Mo-molybdopterin</name>
        <dbReference type="ChEBI" id="CHEBI:71302"/>
    </ligand>
    <ligandPart>
        <name>Mo</name>
        <dbReference type="ChEBI" id="CHEBI:28685"/>
    </ligandPart>
</feature>
<dbReference type="PANTHER" id="PTHR45444">
    <property type="entry name" value="XANTHINE DEHYDROGENASE"/>
    <property type="match status" value="1"/>
</dbReference>
<keyword evidence="18" id="KW-1185">Reference proteome</keyword>
<dbReference type="InterPro" id="IPR016169">
    <property type="entry name" value="FAD-bd_PCMH_sub2"/>
</dbReference>
<dbReference type="SUPFAM" id="SSF56003">
    <property type="entry name" value="Molybdenum cofactor-binding domain"/>
    <property type="match status" value="1"/>
</dbReference>
<name>A0A8S4NSH6_OWEFU</name>
<evidence type="ECO:0000256" key="9">
    <source>
        <dbReference type="ARBA" id="ARBA00023004"/>
    </source>
</evidence>
<dbReference type="PANTHER" id="PTHR45444:SF3">
    <property type="entry name" value="XANTHINE DEHYDROGENASE"/>
    <property type="match status" value="1"/>
</dbReference>
<keyword evidence="9 14" id="KW-0408">Iron</keyword>
<dbReference type="Gene3D" id="3.30.390.50">
    <property type="entry name" value="CO dehydrogenase flavoprotein, C-terminal domain"/>
    <property type="match status" value="1"/>
</dbReference>
<dbReference type="FunFam" id="3.10.20.30:FF:000015">
    <property type="entry name" value="Aldehyde oxidase 1"/>
    <property type="match status" value="1"/>
</dbReference>
<evidence type="ECO:0000256" key="2">
    <source>
        <dbReference type="ARBA" id="ARBA00006849"/>
    </source>
</evidence>
<dbReference type="PIRSF" id="PIRSF000127">
    <property type="entry name" value="Xanthine_DH"/>
    <property type="match status" value="1"/>
</dbReference>
<dbReference type="InterPro" id="IPR036884">
    <property type="entry name" value="2Fe-2S-bd_dom_sf"/>
</dbReference>
<evidence type="ECO:0008006" key="19">
    <source>
        <dbReference type="Google" id="ProtNLM"/>
    </source>
</evidence>
<evidence type="ECO:0000259" key="15">
    <source>
        <dbReference type="PROSITE" id="PS51085"/>
    </source>
</evidence>
<comment type="cofactor">
    <cofactor evidence="1 13">
        <name>FAD</name>
        <dbReference type="ChEBI" id="CHEBI:57692"/>
    </cofactor>
</comment>
<feature type="binding site" evidence="14">
    <location>
        <position position="161"/>
    </location>
    <ligand>
        <name>[2Fe-2S] cluster</name>
        <dbReference type="ChEBI" id="CHEBI:190135"/>
        <label>2</label>
    </ligand>
</feature>
<dbReference type="Pfam" id="PF03450">
    <property type="entry name" value="CO_deh_flav_C"/>
    <property type="match status" value="1"/>
</dbReference>
<dbReference type="SUPFAM" id="SSF56176">
    <property type="entry name" value="FAD-binding/transporter-associated domain-like"/>
    <property type="match status" value="1"/>
</dbReference>
<feature type="domain" description="FAD-binding PCMH-type" evidence="16">
    <location>
        <begin position="239"/>
        <end position="424"/>
    </location>
</feature>
<feature type="binding site" evidence="14">
    <location>
        <position position="802"/>
    </location>
    <ligand>
        <name>Mo-molybdopterin</name>
        <dbReference type="ChEBI" id="CHEBI:71302"/>
    </ligand>
    <ligandPart>
        <name>Mo</name>
        <dbReference type="ChEBI" id="CHEBI:28685"/>
    </ligandPart>
</feature>
<dbReference type="PROSITE" id="PS00559">
    <property type="entry name" value="MOLYBDOPTERIN_EUK"/>
    <property type="match status" value="1"/>
</dbReference>
<keyword evidence="5 14" id="KW-0001">2Fe-2S</keyword>
<feature type="binding site" evidence="14">
    <location>
        <position position="87"/>
    </location>
    <ligand>
        <name>[2Fe-2S] cluster</name>
        <dbReference type="ChEBI" id="CHEBI:190135"/>
        <label>1</label>
    </ligand>
</feature>
<evidence type="ECO:0000313" key="17">
    <source>
        <dbReference type="EMBL" id="CAH1783657.1"/>
    </source>
</evidence>
<evidence type="ECO:0000313" key="18">
    <source>
        <dbReference type="Proteomes" id="UP000749559"/>
    </source>
</evidence>
<dbReference type="InterPro" id="IPR037165">
    <property type="entry name" value="AldOxase/xan_DH_Mopterin-bd_sf"/>
</dbReference>
<dbReference type="Gene3D" id="3.30.43.10">
    <property type="entry name" value="Uridine Diphospho-n-acetylenolpyruvylglucosamine Reductase, domain 2"/>
    <property type="match status" value="1"/>
</dbReference>
<dbReference type="SUPFAM" id="SSF54292">
    <property type="entry name" value="2Fe-2S ferredoxin-like"/>
    <property type="match status" value="1"/>
</dbReference>
<dbReference type="InterPro" id="IPR012675">
    <property type="entry name" value="Beta-grasp_dom_sf"/>
</dbReference>
<keyword evidence="6 14" id="KW-0479">Metal-binding</keyword>
<evidence type="ECO:0000256" key="7">
    <source>
        <dbReference type="ARBA" id="ARBA00022827"/>
    </source>
</evidence>
<dbReference type="InterPro" id="IPR016208">
    <property type="entry name" value="Ald_Oxase/xanthine_DH-like"/>
</dbReference>
<feature type="non-terminal residue" evidence="17">
    <location>
        <position position="1"/>
    </location>
</feature>
<feature type="binding site" evidence="14">
    <location>
        <position position="57"/>
    </location>
    <ligand>
        <name>[2Fe-2S] cluster</name>
        <dbReference type="ChEBI" id="CHEBI:190135"/>
        <label>1</label>
    </ligand>
</feature>
<comment type="cofactor">
    <cofactor evidence="14">
        <name>[2Fe-2S] cluster</name>
        <dbReference type="ChEBI" id="CHEBI:190135"/>
    </cofactor>
    <text evidence="14">Binds 2 [2Fe-2S] clusters.</text>
</comment>
<keyword evidence="10 14" id="KW-0411">Iron-sulfur</keyword>
<evidence type="ECO:0000256" key="6">
    <source>
        <dbReference type="ARBA" id="ARBA00022723"/>
    </source>
</evidence>
<dbReference type="GO" id="GO:0043546">
    <property type="term" value="F:molybdopterin cofactor binding"/>
    <property type="evidence" value="ECO:0007669"/>
    <property type="project" value="InterPro"/>
</dbReference>
<feature type="binding site" evidence="13">
    <location>
        <position position="414"/>
    </location>
    <ligand>
        <name>FAD</name>
        <dbReference type="ChEBI" id="CHEBI:57692"/>
    </ligand>
</feature>
<dbReference type="Pfam" id="PF20256">
    <property type="entry name" value="MoCoBD_2"/>
    <property type="match status" value="1"/>
</dbReference>
<feature type="binding site" evidence="13">
    <location>
        <position position="432"/>
    </location>
    <ligand>
        <name>FAD</name>
        <dbReference type="ChEBI" id="CHEBI:57692"/>
    </ligand>
</feature>
<dbReference type="FunFam" id="3.30.365.10:FF:000001">
    <property type="entry name" value="Xanthine dehydrogenase oxidase"/>
    <property type="match status" value="1"/>
</dbReference>
<gene>
    <name evidence="17" type="ORF">OFUS_LOCUS9978</name>
</gene>
<evidence type="ECO:0000256" key="5">
    <source>
        <dbReference type="ARBA" id="ARBA00022714"/>
    </source>
</evidence>
<dbReference type="InterPro" id="IPR022407">
    <property type="entry name" value="OxRdtase_Mopterin_BS"/>
</dbReference>
<dbReference type="Pfam" id="PF00111">
    <property type="entry name" value="Fer2"/>
    <property type="match status" value="1"/>
</dbReference>
<dbReference type="OrthoDB" id="8300278at2759"/>
<keyword evidence="8" id="KW-0560">Oxidoreductase</keyword>
<dbReference type="PROSITE" id="PS51085">
    <property type="entry name" value="2FE2S_FER_2"/>
    <property type="match status" value="1"/>
</dbReference>
<dbReference type="InterPro" id="IPR008274">
    <property type="entry name" value="AldOxase/xan_DH_MoCoBD1"/>
</dbReference>
<evidence type="ECO:0000256" key="13">
    <source>
        <dbReference type="PIRSR" id="PIRSR000127-2"/>
    </source>
</evidence>
<dbReference type="InterPro" id="IPR005107">
    <property type="entry name" value="CO_DH_flav_C"/>
</dbReference>
<dbReference type="SUPFAM" id="SSF54665">
    <property type="entry name" value="CO dehydrogenase molybdoprotein N-domain-like"/>
    <property type="match status" value="1"/>
</dbReference>
<organism evidence="17 18">
    <name type="scientific">Owenia fusiformis</name>
    <name type="common">Polychaete worm</name>
    <dbReference type="NCBI Taxonomy" id="6347"/>
    <lineage>
        <taxon>Eukaryota</taxon>
        <taxon>Metazoa</taxon>
        <taxon>Spiralia</taxon>
        <taxon>Lophotrochozoa</taxon>
        <taxon>Annelida</taxon>
        <taxon>Polychaeta</taxon>
        <taxon>Sedentaria</taxon>
        <taxon>Canalipalpata</taxon>
        <taxon>Sabellida</taxon>
        <taxon>Oweniida</taxon>
        <taxon>Oweniidae</taxon>
        <taxon>Owenia</taxon>
    </lineage>
</organism>
<dbReference type="PROSITE" id="PS51387">
    <property type="entry name" value="FAD_PCMH"/>
    <property type="match status" value="1"/>
</dbReference>
<dbReference type="Pfam" id="PF01799">
    <property type="entry name" value="Fer2_2"/>
    <property type="match status" value="1"/>
</dbReference>
<dbReference type="InterPro" id="IPR000674">
    <property type="entry name" value="Ald_Oxase/Xan_DH_a/b"/>
</dbReference>
<evidence type="ECO:0000256" key="8">
    <source>
        <dbReference type="ARBA" id="ARBA00023002"/>
    </source>
</evidence>
<dbReference type="Gene3D" id="3.30.465.10">
    <property type="match status" value="1"/>
</dbReference>
<feature type="domain" description="2Fe-2S ferredoxin-type" evidence="15">
    <location>
        <begin position="18"/>
        <end position="105"/>
    </location>
</feature>
<dbReference type="InterPro" id="IPR016167">
    <property type="entry name" value="FAD-bd_PCMH_sub1"/>
</dbReference>
<dbReference type="CDD" id="cd00207">
    <property type="entry name" value="fer2"/>
    <property type="match status" value="1"/>
</dbReference>
<dbReference type="InterPro" id="IPR036010">
    <property type="entry name" value="2Fe-2S_ferredoxin-like_sf"/>
</dbReference>
<dbReference type="InterPro" id="IPR002346">
    <property type="entry name" value="Mopterin_DH_FAD-bd"/>
</dbReference>
<dbReference type="InterPro" id="IPR036683">
    <property type="entry name" value="CO_DH_flav_C_dom_sf"/>
</dbReference>
<keyword evidence="7 13" id="KW-0274">FAD</keyword>
<dbReference type="InterPro" id="IPR002888">
    <property type="entry name" value="2Fe-2S-bd"/>
</dbReference>
<dbReference type="EMBL" id="CAIIXF020000005">
    <property type="protein sequence ID" value="CAH1783657.1"/>
    <property type="molecule type" value="Genomic_DNA"/>
</dbReference>
<evidence type="ECO:0000256" key="4">
    <source>
        <dbReference type="ARBA" id="ARBA00022630"/>
    </source>
</evidence>
<dbReference type="Gene3D" id="3.30.365.10">
    <property type="entry name" value="Aldehyde oxidase/xanthine dehydrogenase, molybdopterin binding domain"/>
    <property type="match status" value="4"/>
</dbReference>
<feature type="active site" description="Proton acceptor" evidence="12">
    <location>
        <position position="1267"/>
    </location>
</feature>
<dbReference type="InterPro" id="IPR046867">
    <property type="entry name" value="AldOxase/xan_DH_MoCoBD2"/>
</dbReference>
<keyword evidence="4" id="KW-0285">Flavoprotein</keyword>
<comment type="caution">
    <text evidence="17">The sequence shown here is derived from an EMBL/GenBank/DDBJ whole genome shotgun (WGS) entry which is preliminary data.</text>
</comment>
<dbReference type="FunFam" id="3.90.1170.50:FF:000001">
    <property type="entry name" value="Aldehyde oxidase 1"/>
    <property type="match status" value="1"/>
</dbReference>
<dbReference type="GO" id="GO:0071949">
    <property type="term" value="F:FAD binding"/>
    <property type="evidence" value="ECO:0007669"/>
    <property type="project" value="InterPro"/>
</dbReference>
<dbReference type="FunFam" id="3.30.465.10:FF:000004">
    <property type="entry name" value="Xanthine dehydrogenase/oxidase"/>
    <property type="match status" value="1"/>
</dbReference>
<feature type="binding site" evidence="14">
    <location>
        <position position="129"/>
    </location>
    <ligand>
        <name>[2Fe-2S] cluster</name>
        <dbReference type="ChEBI" id="CHEBI:190135"/>
        <label>2</label>
    </ligand>
</feature>
<dbReference type="GO" id="GO:0005506">
    <property type="term" value="F:iron ion binding"/>
    <property type="evidence" value="ECO:0007669"/>
    <property type="project" value="InterPro"/>
</dbReference>